<dbReference type="AlphaFoldDB" id="A0A818SXS1"/>
<evidence type="ECO:0000313" key="2">
    <source>
        <dbReference type="EMBL" id="CAF3675863.1"/>
    </source>
</evidence>
<organism evidence="2 3">
    <name type="scientific">Rotaria socialis</name>
    <dbReference type="NCBI Taxonomy" id="392032"/>
    <lineage>
        <taxon>Eukaryota</taxon>
        <taxon>Metazoa</taxon>
        <taxon>Spiralia</taxon>
        <taxon>Gnathifera</taxon>
        <taxon>Rotifera</taxon>
        <taxon>Eurotatoria</taxon>
        <taxon>Bdelloidea</taxon>
        <taxon>Philodinida</taxon>
        <taxon>Philodinidae</taxon>
        <taxon>Rotaria</taxon>
    </lineage>
</organism>
<evidence type="ECO:0000256" key="1">
    <source>
        <dbReference type="SAM" id="MobiDB-lite"/>
    </source>
</evidence>
<dbReference type="EMBL" id="CAJNYT010004635">
    <property type="protein sequence ID" value="CAF3675863.1"/>
    <property type="molecule type" value="Genomic_DNA"/>
</dbReference>
<accession>A0A818SXS1</accession>
<gene>
    <name evidence="2" type="ORF">GRG538_LOCUS26687</name>
</gene>
<feature type="region of interest" description="Disordered" evidence="1">
    <location>
        <begin position="97"/>
        <end position="126"/>
    </location>
</feature>
<feature type="compositionally biased region" description="Basic and acidic residues" evidence="1">
    <location>
        <begin position="97"/>
        <end position="116"/>
    </location>
</feature>
<proteinExistence type="predicted"/>
<name>A0A818SXS1_9BILA</name>
<dbReference type="Proteomes" id="UP000663872">
    <property type="component" value="Unassembled WGS sequence"/>
</dbReference>
<reference evidence="2" key="1">
    <citation type="submission" date="2021-02" db="EMBL/GenBank/DDBJ databases">
        <authorList>
            <person name="Nowell W R."/>
        </authorList>
    </citation>
    <scope>NUCLEOTIDE SEQUENCE</scope>
</reference>
<protein>
    <submittedName>
        <fullName evidence="2">Uncharacterized protein</fullName>
    </submittedName>
</protein>
<comment type="caution">
    <text evidence="2">The sequence shown here is derived from an EMBL/GenBank/DDBJ whole genome shotgun (WGS) entry which is preliminary data.</text>
</comment>
<evidence type="ECO:0000313" key="3">
    <source>
        <dbReference type="Proteomes" id="UP000663872"/>
    </source>
</evidence>
<sequence length="126" mass="14673">MFLSCHWRTYILNENSISIKILVAMDHTHIIDPKPSKEVEDLQDWMNLSNTEWVEVFKDLNGKVVVNNKKLQESHSADIKYIVSLLVNEMIEKVNGENVDGEKNNAKQKYKSDSFHQHGAKKTRFE</sequence>